<feature type="region of interest" description="Disordered" evidence="1">
    <location>
        <begin position="184"/>
        <end position="205"/>
    </location>
</feature>
<dbReference type="AlphaFoldDB" id="A0AA39LZZ6"/>
<organism evidence="3 5">
    <name type="scientific">Steinernema hermaphroditum</name>
    <dbReference type="NCBI Taxonomy" id="289476"/>
    <lineage>
        <taxon>Eukaryota</taxon>
        <taxon>Metazoa</taxon>
        <taxon>Ecdysozoa</taxon>
        <taxon>Nematoda</taxon>
        <taxon>Chromadorea</taxon>
        <taxon>Rhabditida</taxon>
        <taxon>Tylenchina</taxon>
        <taxon>Panagrolaimomorpha</taxon>
        <taxon>Strongyloidoidea</taxon>
        <taxon>Steinernematidae</taxon>
        <taxon>Steinernema</taxon>
    </lineage>
</organism>
<evidence type="ECO:0000313" key="3">
    <source>
        <dbReference type="EMBL" id="KAK0415565.1"/>
    </source>
</evidence>
<gene>
    <name evidence="3" type="ORF">QR680_012003</name>
    <name evidence="4" type="ORF">QR680_014060</name>
    <name evidence="2" type="ORF">QR680_016159</name>
</gene>
<dbReference type="EMBL" id="JAUCMV010000002">
    <property type="protein sequence ID" value="KAK0415565.1"/>
    <property type="molecule type" value="Genomic_DNA"/>
</dbReference>
<dbReference type="EMBL" id="JAUCMV010000002">
    <property type="protein sequence ID" value="KAK0419282.1"/>
    <property type="molecule type" value="Genomic_DNA"/>
</dbReference>
<dbReference type="Proteomes" id="UP001175271">
    <property type="component" value="Unassembled WGS sequence"/>
</dbReference>
<comment type="caution">
    <text evidence="3">The sequence shown here is derived from an EMBL/GenBank/DDBJ whole genome shotgun (WGS) entry which is preliminary data.</text>
</comment>
<sequence>MQAPKTTVPVDTEDDDVVFLKEVKAITVIESNTSSSSTKTKAKPQSPIANDGVFAIIVCGIPREDFTNEEIERGINDTFIDFPLLEVIFNGQKKYRAKCRVVFSRILKDYERAKLFDPKSTFNKHCRIKNSSGQQKDCELRLERIQNAKMLQECREVMTRHRRLLDDQNKKAEVERQKEFHKYLQEKRKENNRKRRAERHAEEQERLKRIRLEKQEKAELQKEKNKSLRITFRENRSILNPHLAMNRR</sequence>
<accession>A0AA39LZZ6</accession>
<proteinExistence type="predicted"/>
<protein>
    <submittedName>
        <fullName evidence="3">Uncharacterized protein</fullName>
    </submittedName>
</protein>
<evidence type="ECO:0000256" key="1">
    <source>
        <dbReference type="SAM" id="MobiDB-lite"/>
    </source>
</evidence>
<evidence type="ECO:0000313" key="5">
    <source>
        <dbReference type="Proteomes" id="UP001175271"/>
    </source>
</evidence>
<name>A0AA39LZZ6_9BILA</name>
<evidence type="ECO:0000313" key="2">
    <source>
        <dbReference type="EMBL" id="KAK0402127.1"/>
    </source>
</evidence>
<dbReference type="EMBL" id="JAUCMV010000004">
    <property type="protein sequence ID" value="KAK0402127.1"/>
    <property type="molecule type" value="Genomic_DNA"/>
</dbReference>
<evidence type="ECO:0000313" key="4">
    <source>
        <dbReference type="EMBL" id="KAK0419282.1"/>
    </source>
</evidence>
<keyword evidence="5" id="KW-1185">Reference proteome</keyword>
<reference evidence="3" key="1">
    <citation type="submission" date="2023-06" db="EMBL/GenBank/DDBJ databases">
        <title>Genomic analysis of the entomopathogenic nematode Steinernema hermaphroditum.</title>
        <authorList>
            <person name="Schwarz E.M."/>
            <person name="Heppert J.K."/>
            <person name="Baniya A."/>
            <person name="Schwartz H.T."/>
            <person name="Tan C.-H."/>
            <person name="Antoshechkin I."/>
            <person name="Sternberg P.W."/>
            <person name="Goodrich-Blair H."/>
            <person name="Dillman A.R."/>
        </authorList>
    </citation>
    <scope>NUCLEOTIDE SEQUENCE</scope>
    <source>
        <strain evidence="3">PS9179</strain>
        <tissue evidence="3">Whole animal</tissue>
    </source>
</reference>